<keyword evidence="2" id="KW-0472">Membrane</keyword>
<gene>
    <name evidence="3" type="ORF">SCNU_12312</name>
</gene>
<evidence type="ECO:0000256" key="2">
    <source>
        <dbReference type="SAM" id="Phobius"/>
    </source>
</evidence>
<comment type="caution">
    <text evidence="3">The sequence shown here is derived from an EMBL/GenBank/DDBJ whole genome shotgun (WGS) entry which is preliminary data.</text>
</comment>
<dbReference type="eggNOG" id="ENOG5033B2S">
    <property type="taxonomic scope" value="Bacteria"/>
</dbReference>
<evidence type="ECO:0000256" key="1">
    <source>
        <dbReference type="SAM" id="MobiDB-lite"/>
    </source>
</evidence>
<protein>
    <recommendedName>
        <fullName evidence="5">Transmembrane protein</fullName>
    </recommendedName>
</protein>
<sequence length="317" mass="32466">MTYPQSGSGYGQGDAGSQSAYGQQQYGQQSGYGQQQYGQQAGYGQQYGGQQYGQEQYAQQYAQQQYAQQGYGYQQPKPAGQGLPANTPTILAAVIGALGVITLFCGFVAGFKETGPYGASYTAKVFETEFATPYSLLAVAGVLALVTFLLGTEKWVTGVVFALTTTAALITVFQFATADAGKGAGAIILLITSILAFLAAVVWLLIDSGQIKTAAVAETADASAVAQAPAAHAAPAAADPSASAYGYGTYGQQAQQPAAGYGQQAQASYQAGSYGQQPSAAPSYGQADSSSTPAQASDANATTAFVKPDANKEGEQQ</sequence>
<dbReference type="RefSeq" id="WP_009679679.1">
    <property type="nucleotide sequence ID" value="NZ_AEUD01000010.1"/>
</dbReference>
<feature type="compositionally biased region" description="Low complexity" evidence="1">
    <location>
        <begin position="15"/>
        <end position="24"/>
    </location>
</feature>
<feature type="region of interest" description="Disordered" evidence="1">
    <location>
        <begin position="1"/>
        <end position="24"/>
    </location>
</feature>
<evidence type="ECO:0000313" key="4">
    <source>
        <dbReference type="Proteomes" id="UP000035065"/>
    </source>
</evidence>
<dbReference type="EMBL" id="AEUD01000010">
    <property type="protein sequence ID" value="EGD54673.1"/>
    <property type="molecule type" value="Genomic_DNA"/>
</dbReference>
<feature type="transmembrane region" description="Helical" evidence="2">
    <location>
        <begin position="183"/>
        <end position="206"/>
    </location>
</feature>
<organism evidence="3 4">
    <name type="scientific">Gordonia neofelifaecis NRRL B-59395</name>
    <dbReference type="NCBI Taxonomy" id="644548"/>
    <lineage>
        <taxon>Bacteria</taxon>
        <taxon>Bacillati</taxon>
        <taxon>Actinomycetota</taxon>
        <taxon>Actinomycetes</taxon>
        <taxon>Mycobacteriales</taxon>
        <taxon>Gordoniaceae</taxon>
        <taxon>Gordonia</taxon>
    </lineage>
</organism>
<feature type="compositionally biased region" description="Polar residues" evidence="1">
    <location>
        <begin position="286"/>
        <end position="303"/>
    </location>
</feature>
<feature type="region of interest" description="Disordered" evidence="1">
    <location>
        <begin position="270"/>
        <end position="317"/>
    </location>
</feature>
<name>F1YKM9_9ACTN</name>
<keyword evidence="2" id="KW-1133">Transmembrane helix</keyword>
<dbReference type="OrthoDB" id="4382062at2"/>
<dbReference type="STRING" id="644548.SCNU_12312"/>
<feature type="transmembrane region" description="Helical" evidence="2">
    <location>
        <begin position="158"/>
        <end position="177"/>
    </location>
</feature>
<feature type="transmembrane region" description="Helical" evidence="2">
    <location>
        <begin position="90"/>
        <end position="111"/>
    </location>
</feature>
<dbReference type="Proteomes" id="UP000035065">
    <property type="component" value="Unassembled WGS sequence"/>
</dbReference>
<dbReference type="Pfam" id="PF17270">
    <property type="entry name" value="DUF5336"/>
    <property type="match status" value="1"/>
</dbReference>
<proteinExistence type="predicted"/>
<keyword evidence="2" id="KW-0812">Transmembrane</keyword>
<dbReference type="InterPro" id="IPR035166">
    <property type="entry name" value="DUF5336"/>
</dbReference>
<evidence type="ECO:0000313" key="3">
    <source>
        <dbReference type="EMBL" id="EGD54673.1"/>
    </source>
</evidence>
<accession>F1YKM9</accession>
<reference evidence="3 4" key="1">
    <citation type="journal article" date="2011" name="J. Bacteriol.">
        <title>Draft Genome Sequence of Gordonia neofelifaecis NRRL B-59395, a Cholesterol-Degrading Actinomycete.</title>
        <authorList>
            <person name="Ge F."/>
            <person name="Li W."/>
            <person name="Chen G."/>
            <person name="Liu Y."/>
            <person name="Zhang G."/>
            <person name="Yong B."/>
            <person name="Wang Q."/>
            <person name="Wang N."/>
            <person name="Huang Z."/>
            <person name="Li W."/>
            <person name="Wang J."/>
            <person name="Wu C."/>
            <person name="Xie Q."/>
            <person name="Liu G."/>
        </authorList>
    </citation>
    <scope>NUCLEOTIDE SEQUENCE [LARGE SCALE GENOMIC DNA]</scope>
    <source>
        <strain evidence="3 4">NRRL B-59395</strain>
    </source>
</reference>
<feature type="transmembrane region" description="Helical" evidence="2">
    <location>
        <begin position="131"/>
        <end position="151"/>
    </location>
</feature>
<dbReference type="AlphaFoldDB" id="F1YKM9"/>
<evidence type="ECO:0008006" key="5">
    <source>
        <dbReference type="Google" id="ProtNLM"/>
    </source>
</evidence>
<keyword evidence="4" id="KW-1185">Reference proteome</keyword>